<proteinExistence type="predicted"/>
<feature type="non-terminal residue" evidence="1">
    <location>
        <position position="1"/>
    </location>
</feature>
<keyword evidence="1" id="KW-0547">Nucleotide-binding</keyword>
<feature type="non-terminal residue" evidence="1">
    <location>
        <position position="90"/>
    </location>
</feature>
<evidence type="ECO:0000313" key="2">
    <source>
        <dbReference type="Proteomes" id="UP001198806"/>
    </source>
</evidence>
<keyword evidence="1" id="KW-0067">ATP-binding</keyword>
<dbReference type="Pfam" id="PF12846">
    <property type="entry name" value="AAA_10"/>
    <property type="match status" value="1"/>
</dbReference>
<accession>A0AAP2QBJ5</accession>
<protein>
    <submittedName>
        <fullName evidence="1">ATP-binding protein</fullName>
    </submittedName>
</protein>
<dbReference type="RefSeq" id="WP_227170014.1">
    <property type="nucleotide sequence ID" value="NZ_JAJCNI010000120.1"/>
</dbReference>
<dbReference type="EMBL" id="JAJCNI010000120">
    <property type="protein sequence ID" value="MCB6520452.1"/>
    <property type="molecule type" value="Genomic_DNA"/>
</dbReference>
<dbReference type="GO" id="GO:0005524">
    <property type="term" value="F:ATP binding"/>
    <property type="evidence" value="ECO:0007669"/>
    <property type="project" value="UniProtKB-KW"/>
</dbReference>
<sequence>IAQRLAKHIESFKELSIAGLLFGDGTNQQGLNLDAKCNLALVQDLTLPDNETVPEDYNSSEILSIAIMMSLATYALDFIKQNRKIYKAVG</sequence>
<gene>
    <name evidence="1" type="ORF">LI194_21995</name>
</gene>
<dbReference type="Proteomes" id="UP001198806">
    <property type="component" value="Unassembled WGS sequence"/>
</dbReference>
<comment type="caution">
    <text evidence="1">The sequence shown here is derived from an EMBL/GenBank/DDBJ whole genome shotgun (WGS) entry which is preliminary data.</text>
</comment>
<evidence type="ECO:0000313" key="1">
    <source>
        <dbReference type="EMBL" id="MCB6520452.1"/>
    </source>
</evidence>
<dbReference type="AlphaFoldDB" id="A0AAP2QBJ5"/>
<name>A0AAP2QBJ5_PARDI</name>
<organism evidence="1 2">
    <name type="scientific">Parabacteroides distasonis</name>
    <dbReference type="NCBI Taxonomy" id="823"/>
    <lineage>
        <taxon>Bacteria</taxon>
        <taxon>Pseudomonadati</taxon>
        <taxon>Bacteroidota</taxon>
        <taxon>Bacteroidia</taxon>
        <taxon>Bacteroidales</taxon>
        <taxon>Tannerellaceae</taxon>
        <taxon>Parabacteroides</taxon>
    </lineage>
</organism>
<reference evidence="1" key="1">
    <citation type="submission" date="2021-10" db="EMBL/GenBank/DDBJ databases">
        <title>Collection of gut derived symbiotic bacterial strains cultured from healthy donors.</title>
        <authorList>
            <person name="Lin H."/>
            <person name="Littmann E."/>
            <person name="Kohout C."/>
            <person name="Pamer E.G."/>
        </authorList>
    </citation>
    <scope>NUCLEOTIDE SEQUENCE</scope>
    <source>
        <strain evidence="1">DFI.2.94</strain>
    </source>
</reference>